<dbReference type="GO" id="GO:0003723">
    <property type="term" value="F:RNA binding"/>
    <property type="evidence" value="ECO:0007669"/>
    <property type="project" value="UniProtKB-UniRule"/>
</dbReference>
<feature type="compositionally biased region" description="Basic and acidic residues" evidence="2">
    <location>
        <begin position="184"/>
        <end position="211"/>
    </location>
</feature>
<feature type="compositionally biased region" description="Basic and acidic residues" evidence="2">
    <location>
        <begin position="330"/>
        <end position="350"/>
    </location>
</feature>
<dbReference type="InterPro" id="IPR035979">
    <property type="entry name" value="RBD_domain_sf"/>
</dbReference>
<evidence type="ECO:0000259" key="3">
    <source>
        <dbReference type="PROSITE" id="PS50102"/>
    </source>
</evidence>
<feature type="compositionally biased region" description="Basic and acidic residues" evidence="2">
    <location>
        <begin position="264"/>
        <end position="283"/>
    </location>
</feature>
<dbReference type="Pfam" id="PF00076">
    <property type="entry name" value="RRM_1"/>
    <property type="match status" value="1"/>
</dbReference>
<dbReference type="SUPFAM" id="SSF54928">
    <property type="entry name" value="RNA-binding domain, RBD"/>
    <property type="match status" value="1"/>
</dbReference>
<feature type="compositionally biased region" description="Basic and acidic residues" evidence="2">
    <location>
        <begin position="222"/>
        <end position="251"/>
    </location>
</feature>
<feature type="domain" description="RRM" evidence="3">
    <location>
        <begin position="6"/>
        <end position="77"/>
    </location>
</feature>
<evidence type="ECO:0000256" key="2">
    <source>
        <dbReference type="SAM" id="MobiDB-lite"/>
    </source>
</evidence>
<dbReference type="InterPro" id="IPR000504">
    <property type="entry name" value="RRM_dom"/>
</dbReference>
<dbReference type="OrthoDB" id="1099063at2759"/>
<dbReference type="Proteomes" id="UP001150538">
    <property type="component" value="Unassembled WGS sequence"/>
</dbReference>
<feature type="compositionally biased region" description="Basic and acidic residues" evidence="2">
    <location>
        <begin position="149"/>
        <end position="175"/>
    </location>
</feature>
<dbReference type="AlphaFoldDB" id="A0A9W8A044"/>
<dbReference type="PROSITE" id="PS50102">
    <property type="entry name" value="RRM"/>
    <property type="match status" value="1"/>
</dbReference>
<feature type="compositionally biased region" description="Basic and acidic residues" evidence="2">
    <location>
        <begin position="79"/>
        <end position="88"/>
    </location>
</feature>
<feature type="region of interest" description="Disordered" evidence="2">
    <location>
        <begin position="76"/>
        <end position="394"/>
    </location>
</feature>
<keyword evidence="5" id="KW-1185">Reference proteome</keyword>
<evidence type="ECO:0000313" key="5">
    <source>
        <dbReference type="Proteomes" id="UP001150538"/>
    </source>
</evidence>
<dbReference type="InterPro" id="IPR012677">
    <property type="entry name" value="Nucleotide-bd_a/b_plait_sf"/>
</dbReference>
<dbReference type="CDD" id="cd00590">
    <property type="entry name" value="RRM_SF"/>
    <property type="match status" value="1"/>
</dbReference>
<dbReference type="EMBL" id="JANBPU010000057">
    <property type="protein sequence ID" value="KAJ1917957.1"/>
    <property type="molecule type" value="Genomic_DNA"/>
</dbReference>
<accession>A0A9W8A044</accession>
<dbReference type="Gene3D" id="3.30.70.330">
    <property type="match status" value="1"/>
</dbReference>
<dbReference type="SMART" id="SM00360">
    <property type="entry name" value="RRM"/>
    <property type="match status" value="1"/>
</dbReference>
<evidence type="ECO:0000256" key="1">
    <source>
        <dbReference type="PROSITE-ProRule" id="PRU00176"/>
    </source>
</evidence>
<protein>
    <recommendedName>
        <fullName evidence="3">RRM domain-containing protein</fullName>
    </recommendedName>
</protein>
<evidence type="ECO:0000313" key="4">
    <source>
        <dbReference type="EMBL" id="KAJ1917957.1"/>
    </source>
</evidence>
<reference evidence="4" key="1">
    <citation type="submission" date="2022-07" db="EMBL/GenBank/DDBJ databases">
        <title>Phylogenomic reconstructions and comparative analyses of Kickxellomycotina fungi.</title>
        <authorList>
            <person name="Reynolds N.K."/>
            <person name="Stajich J.E."/>
            <person name="Barry K."/>
            <person name="Grigoriev I.V."/>
            <person name="Crous P."/>
            <person name="Smith M.E."/>
        </authorList>
    </citation>
    <scope>NUCLEOTIDE SEQUENCE</scope>
    <source>
        <strain evidence="4">NBRC 100468</strain>
    </source>
</reference>
<proteinExistence type="predicted"/>
<organism evidence="4 5">
    <name type="scientific">Mycoemilia scoparia</name>
    <dbReference type="NCBI Taxonomy" id="417184"/>
    <lineage>
        <taxon>Eukaryota</taxon>
        <taxon>Fungi</taxon>
        <taxon>Fungi incertae sedis</taxon>
        <taxon>Zoopagomycota</taxon>
        <taxon>Kickxellomycotina</taxon>
        <taxon>Kickxellomycetes</taxon>
        <taxon>Kickxellales</taxon>
        <taxon>Kickxellaceae</taxon>
        <taxon>Mycoemilia</taxon>
    </lineage>
</organism>
<comment type="caution">
    <text evidence="4">The sequence shown here is derived from an EMBL/GenBank/DDBJ whole genome shotgun (WGS) entry which is preliminary data.</text>
</comment>
<feature type="compositionally biased region" description="Polar residues" evidence="2">
    <location>
        <begin position="351"/>
        <end position="361"/>
    </location>
</feature>
<keyword evidence="1" id="KW-0694">RNA-binding</keyword>
<sequence length="394" mass="45023">MSYNISCVHIANVPVEFDLLSLRSEYGPLTRFFKANGKPFGFVEFETREQAQDCIDNFSGYKIDDAHTGLALSFARGKPKSDRERMAERGGSYRPSYHRGGGGPYRSRSPRRYEGRPRSRSPYRGGRDFSPSRGYGGYPARRSPPPPHHSQEYGRPPRDDYHRERHARDLPREEPYDQPSYRDYPPRSYDRPPREGFHHRDRPPRDFDRVPNPHPYPAGDPPHIHHDRRERVPYSGRSRERYHPRDEIDRPGRHRHSSPNGRVDGYDRRAPRDYPPPRRDHNGYRKRSSPPYPHPTERENAEAGSPQGSYGRQPHSPSHASHHNPLDGPRGSERRQNGDGSADPRERSESHVATPSTSKDTGSGWGDEAAPLTTDSKNSADGWGSDGIDINPPN</sequence>
<gene>
    <name evidence="4" type="ORF">H4219_002898</name>
</gene>
<name>A0A9W8A044_9FUNG</name>